<dbReference type="Gene3D" id="3.60.15.10">
    <property type="entry name" value="Ribonuclease Z/Hydroxyacylglutathione hydrolase-like"/>
    <property type="match status" value="1"/>
</dbReference>
<dbReference type="InterPro" id="IPR001279">
    <property type="entry name" value="Metallo-B-lactamas"/>
</dbReference>
<dbReference type="PANTHER" id="PTHR42978">
    <property type="entry name" value="QUORUM-QUENCHING LACTONASE YTNP-RELATED-RELATED"/>
    <property type="match status" value="1"/>
</dbReference>
<gene>
    <name evidence="6" type="ORF">B0F90DRAFT_1628062</name>
</gene>
<dbReference type="SUPFAM" id="SSF56281">
    <property type="entry name" value="Metallo-hydrolase/oxidoreductase"/>
    <property type="match status" value="1"/>
</dbReference>
<dbReference type="GO" id="GO:0016787">
    <property type="term" value="F:hydrolase activity"/>
    <property type="evidence" value="ECO:0007669"/>
    <property type="project" value="UniProtKB-KW"/>
</dbReference>
<evidence type="ECO:0000313" key="6">
    <source>
        <dbReference type="EMBL" id="KAI0301699.1"/>
    </source>
</evidence>
<accession>A0AAD4M4D8</accession>
<dbReference type="InterPro" id="IPR036866">
    <property type="entry name" value="RibonucZ/Hydroxyglut_hydro"/>
</dbReference>
<evidence type="ECO:0000256" key="1">
    <source>
        <dbReference type="ARBA" id="ARBA00007749"/>
    </source>
</evidence>
<evidence type="ECO:0000256" key="2">
    <source>
        <dbReference type="ARBA" id="ARBA00022723"/>
    </source>
</evidence>
<sequence length="378" mass="41901">MPDELSLQLPPFNGSIVRVSILYAGRMEIPTAMMLQPQIPGHDIVDAPIYSFLVENDKVGKKLMYDLGMMKDWEERQAPPIRNQMQSANVTVDIPSDVVDILKSASVPLSSINSILWSHHHADHTGDPSLFPPTTSIIVGPGFKSNPQTYPGYPDNPDAHTVQDAFKGRDLIELDFDASPLKVCGLRAIDWFEDGSFYILEALGHTSDHIMALARTSEDRFLLLAGDAAHHVGEFRPTPLLPLPEFIRPSPFGAPRSVIACPGSIFEQIHPCSHSHDSGSFRTTPFYEPLSVINSDPATARVTLEALKVFDASPDVLVILAHDPSLRDVLEFYPEGDLTGWERQDGQPNSKEAGTWRFLRDFGTKDIQELVKAQQKTE</sequence>
<dbReference type="InterPro" id="IPR051013">
    <property type="entry name" value="MBL_superfamily_lactonases"/>
</dbReference>
<dbReference type="GO" id="GO:0046872">
    <property type="term" value="F:metal ion binding"/>
    <property type="evidence" value="ECO:0007669"/>
    <property type="project" value="UniProtKB-KW"/>
</dbReference>
<feature type="domain" description="Metallo-beta-lactamase" evidence="5">
    <location>
        <begin position="48"/>
        <end position="275"/>
    </location>
</feature>
<keyword evidence="4" id="KW-0862">Zinc</keyword>
<dbReference type="PANTHER" id="PTHR42978:SF5">
    <property type="entry name" value="METALLO-BETA-LACTAMASE DOMAIN-CONTAINING PROTEIN"/>
    <property type="match status" value="1"/>
</dbReference>
<dbReference type="EMBL" id="WTXG01000013">
    <property type="protein sequence ID" value="KAI0301699.1"/>
    <property type="molecule type" value="Genomic_DNA"/>
</dbReference>
<keyword evidence="2" id="KW-0479">Metal-binding</keyword>
<comment type="caution">
    <text evidence="6">The sequence shown here is derived from an EMBL/GenBank/DDBJ whole genome shotgun (WGS) entry which is preliminary data.</text>
</comment>
<evidence type="ECO:0000256" key="4">
    <source>
        <dbReference type="ARBA" id="ARBA00022833"/>
    </source>
</evidence>
<evidence type="ECO:0000259" key="5">
    <source>
        <dbReference type="Pfam" id="PF00753"/>
    </source>
</evidence>
<comment type="similarity">
    <text evidence="1">Belongs to the metallo-beta-lactamase superfamily.</text>
</comment>
<evidence type="ECO:0000313" key="7">
    <source>
        <dbReference type="Proteomes" id="UP001203297"/>
    </source>
</evidence>
<dbReference type="AlphaFoldDB" id="A0AAD4M4D8"/>
<organism evidence="6 7">
    <name type="scientific">Multifurca ochricompacta</name>
    <dbReference type="NCBI Taxonomy" id="376703"/>
    <lineage>
        <taxon>Eukaryota</taxon>
        <taxon>Fungi</taxon>
        <taxon>Dikarya</taxon>
        <taxon>Basidiomycota</taxon>
        <taxon>Agaricomycotina</taxon>
        <taxon>Agaricomycetes</taxon>
        <taxon>Russulales</taxon>
        <taxon>Russulaceae</taxon>
        <taxon>Multifurca</taxon>
    </lineage>
</organism>
<name>A0AAD4M4D8_9AGAM</name>
<keyword evidence="7" id="KW-1185">Reference proteome</keyword>
<protein>
    <submittedName>
        <fullName evidence="6">Beta-lactamase-like protein</fullName>
    </submittedName>
</protein>
<evidence type="ECO:0000256" key="3">
    <source>
        <dbReference type="ARBA" id="ARBA00022801"/>
    </source>
</evidence>
<dbReference type="Pfam" id="PF00753">
    <property type="entry name" value="Lactamase_B"/>
    <property type="match status" value="1"/>
</dbReference>
<keyword evidence="3" id="KW-0378">Hydrolase</keyword>
<dbReference type="Proteomes" id="UP001203297">
    <property type="component" value="Unassembled WGS sequence"/>
</dbReference>
<reference evidence="6" key="1">
    <citation type="journal article" date="2022" name="New Phytol.">
        <title>Evolutionary transition to the ectomycorrhizal habit in the genomes of a hyperdiverse lineage of mushroom-forming fungi.</title>
        <authorList>
            <person name="Looney B."/>
            <person name="Miyauchi S."/>
            <person name="Morin E."/>
            <person name="Drula E."/>
            <person name="Courty P.E."/>
            <person name="Kohler A."/>
            <person name="Kuo A."/>
            <person name="LaButti K."/>
            <person name="Pangilinan J."/>
            <person name="Lipzen A."/>
            <person name="Riley R."/>
            <person name="Andreopoulos W."/>
            <person name="He G."/>
            <person name="Johnson J."/>
            <person name="Nolan M."/>
            <person name="Tritt A."/>
            <person name="Barry K.W."/>
            <person name="Grigoriev I.V."/>
            <person name="Nagy L.G."/>
            <person name="Hibbett D."/>
            <person name="Henrissat B."/>
            <person name="Matheny P.B."/>
            <person name="Labbe J."/>
            <person name="Martin F.M."/>
        </authorList>
    </citation>
    <scope>NUCLEOTIDE SEQUENCE</scope>
    <source>
        <strain evidence="6">BPL690</strain>
    </source>
</reference>
<proteinExistence type="inferred from homology"/>
<dbReference type="CDD" id="cd07730">
    <property type="entry name" value="metallo-hydrolase-like_MBL-fold"/>
    <property type="match status" value="1"/>
</dbReference>